<dbReference type="Proteomes" id="UP000005447">
    <property type="component" value="Unassembled WGS sequence"/>
</dbReference>
<dbReference type="PANTHER" id="PTHR13598:SF3">
    <property type="entry name" value="NUCLEAR ENVELOPE INTEGRAL MEMBRANE PROTEIN 2"/>
    <property type="match status" value="1"/>
</dbReference>
<proteinExistence type="inferred from homology"/>
<evidence type="ECO:0000256" key="3">
    <source>
        <dbReference type="ARBA" id="ARBA00022692"/>
    </source>
</evidence>
<dbReference type="Pfam" id="PF10225">
    <property type="entry name" value="NEMP"/>
    <property type="match status" value="1"/>
</dbReference>
<dbReference type="Bgee" id="ENSCPOG00000009641">
    <property type="expression patterns" value="Expressed in testis and 12 other cell types or tissues"/>
</dbReference>
<feature type="chain" id="PRO_5012154269" evidence="9">
    <location>
        <begin position="17"/>
        <end position="364"/>
    </location>
</feature>
<reference evidence="10" key="3">
    <citation type="submission" date="2025-09" db="UniProtKB">
        <authorList>
            <consortium name="Ensembl"/>
        </authorList>
    </citation>
    <scope>IDENTIFICATION</scope>
    <source>
        <strain evidence="10">2N</strain>
    </source>
</reference>
<evidence type="ECO:0000256" key="1">
    <source>
        <dbReference type="ARBA" id="ARBA00004575"/>
    </source>
</evidence>
<gene>
    <name evidence="10" type="primary">NEMP2</name>
</gene>
<accession>A0A286XRH2</accession>
<keyword evidence="3 8" id="KW-0812">Transmembrane</keyword>
<keyword evidence="6 8" id="KW-0472">Membrane</keyword>
<comment type="subcellular location">
    <subcellularLocation>
        <location evidence="1">Nucleus inner membrane</location>
        <topology evidence="1">Multi-pass membrane protein</topology>
        <orientation evidence="1">Nucleoplasmic side</orientation>
    </subcellularLocation>
</comment>
<evidence type="ECO:0000256" key="4">
    <source>
        <dbReference type="ARBA" id="ARBA00022729"/>
    </source>
</evidence>
<keyword evidence="7" id="KW-0539">Nucleus</keyword>
<sequence>MWWLLLWLLPAGTVRGEDAALSASGCKDLKEMDFIKTLGSKCYCYNQNSQIYWTYMWSTLQVNITSPVLLSIAYITEQHNCQYPETILSVIKCIIYNFRTPKETNKLTITISPYKETVCFTLKPIKKTIVYTISVNRNSKSVFIIPDFLGSVSSFTNVILTQNICCVYLFFYSSCGFQTLPCVCGRRCPLLLCKDLEPKCRFLLLLRDCARCCDDISLCPAVGEKIHPKGYVLVVGFLSFAICYKHGPLKNARSKMLLLWTLRLLSLLLIYVGMAVPQLAYTVMLLLVCSPGLPYIWKTLSYFRRTVKQWFERKWPTVKCLTEDEYREQAEVETARGLEDLRQACRQPNFPTWLAVSRLQDPKK</sequence>
<organism evidence="10 11">
    <name type="scientific">Cavia porcellus</name>
    <name type="common">Guinea pig</name>
    <dbReference type="NCBI Taxonomy" id="10141"/>
    <lineage>
        <taxon>Eukaryota</taxon>
        <taxon>Metazoa</taxon>
        <taxon>Chordata</taxon>
        <taxon>Craniata</taxon>
        <taxon>Vertebrata</taxon>
        <taxon>Euteleostomi</taxon>
        <taxon>Mammalia</taxon>
        <taxon>Eutheria</taxon>
        <taxon>Euarchontoglires</taxon>
        <taxon>Glires</taxon>
        <taxon>Rodentia</taxon>
        <taxon>Hystricomorpha</taxon>
        <taxon>Caviidae</taxon>
        <taxon>Cavia</taxon>
    </lineage>
</organism>
<dbReference type="EMBL" id="AAKN02005337">
    <property type="status" value="NOT_ANNOTATED_CDS"/>
    <property type="molecule type" value="Genomic_DNA"/>
</dbReference>
<evidence type="ECO:0000256" key="8">
    <source>
        <dbReference type="SAM" id="Phobius"/>
    </source>
</evidence>
<reference evidence="11" key="1">
    <citation type="journal article" date="2011" name="Nature">
        <title>A high-resolution map of human evolutionary constraint using 29 mammals.</title>
        <authorList>
            <person name="Lindblad-Toh K."/>
            <person name="Garber M."/>
            <person name="Zuk O."/>
            <person name="Lin M.F."/>
            <person name="Parker B.J."/>
            <person name="Washietl S."/>
            <person name="Kheradpour P."/>
            <person name="Ernst J."/>
            <person name="Jordan G."/>
            <person name="Mauceli E."/>
            <person name="Ward L.D."/>
            <person name="Lowe C.B."/>
            <person name="Holloway A.K."/>
            <person name="Clamp M."/>
            <person name="Gnerre S."/>
            <person name="Alfoldi J."/>
            <person name="Beal K."/>
            <person name="Chang J."/>
            <person name="Clawson H."/>
            <person name="Cuff J."/>
            <person name="Di Palma F."/>
            <person name="Fitzgerald S."/>
            <person name="Flicek P."/>
            <person name="Guttman M."/>
            <person name="Hubisz M.J."/>
            <person name="Jaffe D.B."/>
            <person name="Jungreis I."/>
            <person name="Kent W.J."/>
            <person name="Kostka D."/>
            <person name="Lara M."/>
            <person name="Martins A.L."/>
            <person name="Massingham T."/>
            <person name="Moltke I."/>
            <person name="Raney B.J."/>
            <person name="Rasmussen M.D."/>
            <person name="Robinson J."/>
            <person name="Stark A."/>
            <person name="Vilella A.J."/>
            <person name="Wen J."/>
            <person name="Xie X."/>
            <person name="Zody M.C."/>
            <person name="Baldwin J."/>
            <person name="Bloom T."/>
            <person name="Chin C.W."/>
            <person name="Heiman D."/>
            <person name="Nicol R."/>
            <person name="Nusbaum C."/>
            <person name="Young S."/>
            <person name="Wilkinson J."/>
            <person name="Worley K.C."/>
            <person name="Kovar C.L."/>
            <person name="Muzny D.M."/>
            <person name="Gibbs R.A."/>
            <person name="Cree A."/>
            <person name="Dihn H.H."/>
            <person name="Fowler G."/>
            <person name="Jhangiani S."/>
            <person name="Joshi V."/>
            <person name="Lee S."/>
            <person name="Lewis L.R."/>
            <person name="Nazareth L.V."/>
            <person name="Okwuonu G."/>
            <person name="Santibanez J."/>
            <person name="Warren W.C."/>
            <person name="Mardis E.R."/>
            <person name="Weinstock G.M."/>
            <person name="Wilson R.K."/>
            <person name="Delehaunty K."/>
            <person name="Dooling D."/>
            <person name="Fronik C."/>
            <person name="Fulton L."/>
            <person name="Fulton B."/>
            <person name="Graves T."/>
            <person name="Minx P."/>
            <person name="Sodergren E."/>
            <person name="Birney E."/>
            <person name="Margulies E.H."/>
            <person name="Herrero J."/>
            <person name="Green E.D."/>
            <person name="Haussler D."/>
            <person name="Siepel A."/>
            <person name="Goldman N."/>
            <person name="Pollard K.S."/>
            <person name="Pedersen J.S."/>
            <person name="Lander E.S."/>
            <person name="Kellis M."/>
        </authorList>
    </citation>
    <scope>NUCLEOTIDE SEQUENCE [LARGE SCALE GENOMIC DNA]</scope>
    <source>
        <strain evidence="11">2N</strain>
    </source>
</reference>
<protein>
    <submittedName>
        <fullName evidence="10">Nuclear envelope integral membrane protein 2</fullName>
    </submittedName>
</protein>
<keyword evidence="4 9" id="KW-0732">Signal</keyword>
<evidence type="ECO:0000256" key="7">
    <source>
        <dbReference type="ARBA" id="ARBA00023242"/>
    </source>
</evidence>
<feature type="transmembrane region" description="Helical" evidence="8">
    <location>
        <begin position="256"/>
        <end position="273"/>
    </location>
</feature>
<feature type="transmembrane region" description="Helical" evidence="8">
    <location>
        <begin position="279"/>
        <end position="297"/>
    </location>
</feature>
<evidence type="ECO:0000256" key="2">
    <source>
        <dbReference type="ARBA" id="ARBA00005748"/>
    </source>
</evidence>
<dbReference type="AlphaFoldDB" id="A0A286XRH2"/>
<dbReference type="InterPro" id="IPR019358">
    <property type="entry name" value="NEMP_fam"/>
</dbReference>
<dbReference type="GeneTree" id="ENSGT00390000002174"/>
<dbReference type="GO" id="GO:0005637">
    <property type="term" value="C:nuclear inner membrane"/>
    <property type="evidence" value="ECO:0007669"/>
    <property type="project" value="UniProtKB-SubCell"/>
</dbReference>
<dbReference type="VEuPathDB" id="HostDB:ENSCPOG00000009641"/>
<keyword evidence="11" id="KW-1185">Reference proteome</keyword>
<name>A0A286XRH2_CAVPO</name>
<dbReference type="Ensembl" id="ENSCPOT00000039509.1">
    <property type="protein sequence ID" value="ENSCPOP00000028124.1"/>
    <property type="gene ID" value="ENSCPOG00000009641.4"/>
</dbReference>
<dbReference type="PANTHER" id="PTHR13598">
    <property type="entry name" value="AT07567P-RELATED"/>
    <property type="match status" value="1"/>
</dbReference>
<comment type="similarity">
    <text evidence="2">Belongs to the NEMP family.</text>
</comment>
<feature type="transmembrane region" description="Helical" evidence="8">
    <location>
        <begin position="226"/>
        <end position="244"/>
    </location>
</feature>
<keyword evidence="5 8" id="KW-1133">Transmembrane helix</keyword>
<evidence type="ECO:0000313" key="11">
    <source>
        <dbReference type="Proteomes" id="UP000005447"/>
    </source>
</evidence>
<evidence type="ECO:0000256" key="9">
    <source>
        <dbReference type="SAM" id="SignalP"/>
    </source>
</evidence>
<evidence type="ECO:0000256" key="5">
    <source>
        <dbReference type="ARBA" id="ARBA00022989"/>
    </source>
</evidence>
<evidence type="ECO:0000313" key="10">
    <source>
        <dbReference type="Ensembl" id="ENSCPOP00000028124.1"/>
    </source>
</evidence>
<feature type="signal peptide" evidence="9">
    <location>
        <begin position="1"/>
        <end position="16"/>
    </location>
</feature>
<evidence type="ECO:0000256" key="6">
    <source>
        <dbReference type="ARBA" id="ARBA00023136"/>
    </source>
</evidence>
<reference evidence="10" key="2">
    <citation type="submission" date="2025-08" db="UniProtKB">
        <authorList>
            <consortium name="Ensembl"/>
        </authorList>
    </citation>
    <scope>IDENTIFICATION</scope>
    <source>
        <strain evidence="10">2N</strain>
    </source>
</reference>